<dbReference type="RefSeq" id="WP_369280278.1">
    <property type="nucleotide sequence ID" value="NZ_JBJVMW010000015.1"/>
</dbReference>
<dbReference type="Proteomes" id="UP001631993">
    <property type="component" value="Unassembled WGS sequence"/>
</dbReference>
<feature type="signal peptide" evidence="1">
    <location>
        <begin position="1"/>
        <end position="25"/>
    </location>
</feature>
<accession>A0ABW9IUH5</accession>
<keyword evidence="1" id="KW-0732">Signal</keyword>
<dbReference type="EMBL" id="JBJVNE010000017">
    <property type="protein sequence ID" value="MFM9650689.1"/>
    <property type="molecule type" value="Genomic_DNA"/>
</dbReference>
<organism evidence="2 3">
    <name type="scientific">Streptomyces galilaeus</name>
    <dbReference type="NCBI Taxonomy" id="33899"/>
    <lineage>
        <taxon>Bacteria</taxon>
        <taxon>Bacillati</taxon>
        <taxon>Actinomycetota</taxon>
        <taxon>Actinomycetes</taxon>
        <taxon>Kitasatosporales</taxon>
        <taxon>Streptomycetaceae</taxon>
        <taxon>Streptomyces</taxon>
    </lineage>
</organism>
<name>A0ABW9IUH5_STRGJ</name>
<evidence type="ECO:0000256" key="1">
    <source>
        <dbReference type="SAM" id="SignalP"/>
    </source>
</evidence>
<comment type="caution">
    <text evidence="2">The sequence shown here is derived from an EMBL/GenBank/DDBJ whole genome shotgun (WGS) entry which is preliminary data.</text>
</comment>
<feature type="chain" id="PRO_5045774462" evidence="1">
    <location>
        <begin position="26"/>
        <end position="216"/>
    </location>
</feature>
<sequence>MKTKRLVIAGVVAMALAGGTGTALAVDGLTPPAEADAQDTGSRREAVVGETASEKAAGVRLPGRVAAAAPGPRVVRPYAPVEIGQGAKMGLLPEGRQNYVVAWDDYEEAVEQARSLAGDSIRPNSISGGMGVDGDDVLFTGAFRTDTVPARITLRIGAGPEVEAGMLRLPGTPGWGTYYYDAAGAGRPQGTVEVTAYDADGSVLADLAYEPSPAGR</sequence>
<gene>
    <name evidence="2" type="ORF">ACKI1S_31625</name>
</gene>
<evidence type="ECO:0000313" key="3">
    <source>
        <dbReference type="Proteomes" id="UP001631993"/>
    </source>
</evidence>
<protein>
    <submittedName>
        <fullName evidence="2">Uncharacterized protein</fullName>
    </submittedName>
</protein>
<proteinExistence type="predicted"/>
<evidence type="ECO:0000313" key="2">
    <source>
        <dbReference type="EMBL" id="MFM9650689.1"/>
    </source>
</evidence>
<keyword evidence="3" id="KW-1185">Reference proteome</keyword>
<reference evidence="2 3" key="1">
    <citation type="submission" date="2024-12" db="EMBL/GenBank/DDBJ databases">
        <title>Forecasting of Potato common scab and diversities of Pathogenic streptomyces spp. in china.</title>
        <authorList>
            <person name="Handique U."/>
            <person name="Wu J."/>
        </authorList>
    </citation>
    <scope>NUCLEOTIDE SEQUENCE [LARGE SCALE GENOMIC DNA]</scope>
    <source>
        <strain evidence="2 3">ZRIMU1585</strain>
    </source>
</reference>